<gene>
    <name evidence="2" type="ORF">CEUSTIGMA_g1191.t1</name>
</gene>
<organism evidence="2 3">
    <name type="scientific">Chlamydomonas eustigma</name>
    <dbReference type="NCBI Taxonomy" id="1157962"/>
    <lineage>
        <taxon>Eukaryota</taxon>
        <taxon>Viridiplantae</taxon>
        <taxon>Chlorophyta</taxon>
        <taxon>core chlorophytes</taxon>
        <taxon>Chlorophyceae</taxon>
        <taxon>CS clade</taxon>
        <taxon>Chlamydomonadales</taxon>
        <taxon>Chlamydomonadaceae</taxon>
        <taxon>Chlamydomonas</taxon>
    </lineage>
</organism>
<dbReference type="Proteomes" id="UP000232323">
    <property type="component" value="Unassembled WGS sequence"/>
</dbReference>
<protein>
    <submittedName>
        <fullName evidence="2">Uncharacterized protein</fullName>
    </submittedName>
</protein>
<dbReference type="GO" id="GO:0003924">
    <property type="term" value="F:GTPase activity"/>
    <property type="evidence" value="ECO:0007669"/>
    <property type="project" value="InterPro"/>
</dbReference>
<dbReference type="InterPro" id="IPR027417">
    <property type="entry name" value="P-loop_NTPase"/>
</dbReference>
<sequence length="772" mass="83645">MKSSSFLCRRPTVAGILAPSQKQLQQTCIYRHSQSNIKQYELLVFSASTLRNNVVCQAGGSALDKLGRVEGTSLPIADMQRKKGKCYGCGASLQIEVPLGPGYVPADKYEIKRKHRQLDKVLCERCAELCNGAMIPAVKDFTQKQQELLMLQKQTVQQQEESSAVQIELLGKSLISPEQLRLQLMEVKDKKAIVVMLIDLLDASGSLMTKVRDIVGKNPLILVGTKMDLLPEGYHPKDVAEWLTEAAARKHLNVVSCHLVSSKSGDGVSAATSKICRERKGRDVYVVGAANVGKSAFVRAMLQDMGKFESNNFDPAAMSNGRYLPVESAMPGTTLGIIPLQAFASGGTLYDTPGVHLHHRVPHMLSPSELKTLHPRRRLSPFVPPTPKELQDENMEETPQPSPSGSAAGSEVSDVPEPSQNKKWSSKGERSMRTLGSKTAFPASCTYVWSGLVRLDVVAAPATTALAFYGPSCMQVYSMPLLKADQQFVLADDEDEEDGGSSSTSSTSNTTASVHNSSHGSVNKDKNISDVLKTKQSRELTCSKSVAARGGLVPHDLLIRTGEGGVGVGGKSGAIADIAVSGMPGWVTFWAPRAKHDLRVRVWVPVGVEVFLRPPFPCPSPIKSEREEQDVDGEMSEGQLLGIMDEYGGSLTPMNEARWWEAAVSQLEDVELGEDGAEGEDVEDEEEEGFTSEDDDDEVGGNRFVVAGTVEDILRRPRMDEIFGDMEEENVGGRETSRRGGRGVGRSGRSGGRGGRGRSMSTGRGAGRRSQR</sequence>
<dbReference type="CDD" id="cd01855">
    <property type="entry name" value="YqeH"/>
    <property type="match status" value="1"/>
</dbReference>
<feature type="region of interest" description="Disordered" evidence="1">
    <location>
        <begin position="671"/>
        <end position="703"/>
    </location>
</feature>
<dbReference type="Gene3D" id="3.40.50.300">
    <property type="entry name" value="P-loop containing nucleotide triphosphate hydrolases"/>
    <property type="match status" value="1"/>
</dbReference>
<name>A0A250WSC9_9CHLO</name>
<feature type="region of interest" description="Disordered" evidence="1">
    <location>
        <begin position="366"/>
        <end position="433"/>
    </location>
</feature>
<keyword evidence="3" id="KW-1185">Reference proteome</keyword>
<feature type="compositionally biased region" description="Gly residues" evidence="1">
    <location>
        <begin position="742"/>
        <end position="754"/>
    </location>
</feature>
<proteinExistence type="predicted"/>
<dbReference type="EMBL" id="BEGY01000005">
    <property type="protein sequence ID" value="GAX73738.1"/>
    <property type="molecule type" value="Genomic_DNA"/>
</dbReference>
<feature type="compositionally biased region" description="Acidic residues" evidence="1">
    <location>
        <begin position="671"/>
        <end position="699"/>
    </location>
</feature>
<dbReference type="PANTHER" id="PTHR47569:SF2">
    <property type="entry name" value="NO-ASSOCIATED PROTEIN 1, CHLOROPLASTIC_MITOCHONDRIAL"/>
    <property type="match status" value="1"/>
</dbReference>
<dbReference type="InterPro" id="IPR044229">
    <property type="entry name" value="NOA1"/>
</dbReference>
<feature type="region of interest" description="Disordered" evidence="1">
    <location>
        <begin position="492"/>
        <end position="529"/>
    </location>
</feature>
<feature type="compositionally biased region" description="Low complexity" evidence="1">
    <location>
        <begin position="501"/>
        <end position="519"/>
    </location>
</feature>
<dbReference type="AlphaFoldDB" id="A0A250WSC9"/>
<dbReference type="STRING" id="1157962.A0A250WSC9"/>
<accession>A0A250WSC9</accession>
<comment type="caution">
    <text evidence="2">The sequence shown here is derived from an EMBL/GenBank/DDBJ whole genome shotgun (WGS) entry which is preliminary data.</text>
</comment>
<dbReference type="OrthoDB" id="1696305at2759"/>
<reference evidence="2 3" key="1">
    <citation type="submission" date="2017-08" db="EMBL/GenBank/DDBJ databases">
        <title>Acidophilic green algal genome provides insights into adaptation to an acidic environment.</title>
        <authorList>
            <person name="Hirooka S."/>
            <person name="Hirose Y."/>
            <person name="Kanesaki Y."/>
            <person name="Higuchi S."/>
            <person name="Fujiwara T."/>
            <person name="Onuma R."/>
            <person name="Era A."/>
            <person name="Ohbayashi R."/>
            <person name="Uzuka A."/>
            <person name="Nozaki H."/>
            <person name="Yoshikawa H."/>
            <person name="Miyagishima S.Y."/>
        </authorList>
    </citation>
    <scope>NUCLEOTIDE SEQUENCE [LARGE SCALE GENOMIC DNA]</scope>
    <source>
        <strain evidence="2 3">NIES-2499</strain>
    </source>
</reference>
<dbReference type="PANTHER" id="PTHR47569">
    <property type="entry name" value="NO-ASSOCIATED PROTEIN 1, CHLOROPLASTIC/MITOCHONDRIAL"/>
    <property type="match status" value="1"/>
</dbReference>
<evidence type="ECO:0000313" key="2">
    <source>
        <dbReference type="EMBL" id="GAX73738.1"/>
    </source>
</evidence>
<dbReference type="SUPFAM" id="SSF52540">
    <property type="entry name" value="P-loop containing nucleoside triphosphate hydrolases"/>
    <property type="match status" value="1"/>
</dbReference>
<evidence type="ECO:0000256" key="1">
    <source>
        <dbReference type="SAM" id="MobiDB-lite"/>
    </source>
</evidence>
<feature type="region of interest" description="Disordered" evidence="1">
    <location>
        <begin position="715"/>
        <end position="772"/>
    </location>
</feature>
<evidence type="ECO:0000313" key="3">
    <source>
        <dbReference type="Proteomes" id="UP000232323"/>
    </source>
</evidence>